<accession>A0A1G2FIM9</accession>
<keyword evidence="1" id="KW-0812">Transmembrane</keyword>
<name>A0A1G2FIM9_9BACT</name>
<evidence type="ECO:0000256" key="1">
    <source>
        <dbReference type="SAM" id="Phobius"/>
    </source>
</evidence>
<keyword evidence="1" id="KW-0472">Membrane</keyword>
<gene>
    <name evidence="2" type="ORF">A3J64_00070</name>
</gene>
<organism evidence="2 3">
    <name type="scientific">Candidatus Portnoybacteria bacterium RIFCSPHIGHO2_12_FULL_38_9</name>
    <dbReference type="NCBI Taxonomy" id="1801997"/>
    <lineage>
        <taxon>Bacteria</taxon>
        <taxon>Candidatus Portnoyibacteriota</taxon>
    </lineage>
</organism>
<evidence type="ECO:0000313" key="3">
    <source>
        <dbReference type="Proteomes" id="UP000177061"/>
    </source>
</evidence>
<keyword evidence="1" id="KW-1133">Transmembrane helix</keyword>
<comment type="caution">
    <text evidence="2">The sequence shown here is derived from an EMBL/GenBank/DDBJ whole genome shotgun (WGS) entry which is preliminary data.</text>
</comment>
<dbReference type="STRING" id="1801997.A3J64_00070"/>
<dbReference type="EMBL" id="MHNB01000002">
    <property type="protein sequence ID" value="OGZ37642.1"/>
    <property type="molecule type" value="Genomic_DNA"/>
</dbReference>
<feature type="transmembrane region" description="Helical" evidence="1">
    <location>
        <begin position="95"/>
        <end position="113"/>
    </location>
</feature>
<feature type="transmembrane region" description="Helical" evidence="1">
    <location>
        <begin position="144"/>
        <end position="171"/>
    </location>
</feature>
<dbReference type="Pfam" id="PF18895">
    <property type="entry name" value="T4SS_pilin"/>
    <property type="match status" value="2"/>
</dbReference>
<feature type="transmembrane region" description="Helical" evidence="1">
    <location>
        <begin position="52"/>
        <end position="74"/>
    </location>
</feature>
<evidence type="ECO:0000313" key="2">
    <source>
        <dbReference type="EMBL" id="OGZ37642.1"/>
    </source>
</evidence>
<protein>
    <submittedName>
        <fullName evidence="2">Uncharacterized protein</fullName>
    </submittedName>
</protein>
<dbReference type="Proteomes" id="UP000177061">
    <property type="component" value="Unassembled WGS sequence"/>
</dbReference>
<proteinExistence type="predicted"/>
<reference evidence="2 3" key="1">
    <citation type="journal article" date="2016" name="Nat. Commun.">
        <title>Thousands of microbial genomes shed light on interconnected biogeochemical processes in an aquifer system.</title>
        <authorList>
            <person name="Anantharaman K."/>
            <person name="Brown C.T."/>
            <person name="Hug L.A."/>
            <person name="Sharon I."/>
            <person name="Castelle C.J."/>
            <person name="Probst A.J."/>
            <person name="Thomas B.C."/>
            <person name="Singh A."/>
            <person name="Wilkins M.J."/>
            <person name="Karaoz U."/>
            <person name="Brodie E.L."/>
            <person name="Williams K.H."/>
            <person name="Hubbard S.S."/>
            <person name="Banfield J.F."/>
        </authorList>
    </citation>
    <scope>NUCLEOTIDE SEQUENCE [LARGE SCALE GENOMIC DNA]</scope>
</reference>
<dbReference type="AlphaFoldDB" id="A0A1G2FIM9"/>
<sequence>MLINYFKVFFLVFILMAIMSLPLLDVQAQANNTNNTSLQITNPLRADTFTKLFVLIANWVAGIVATFAILVVMIGGIQYMTSGGDEKKIGQARKTVTYAVVGLTIALLSWSLMRELQIILGVQERVEPVTDLPTPYIETVIVNAINWLAGIVAIVSVLIIVISGVLWVTAGGDEERIKSSRKWLIGGIGGLIIALAAWAIVRVVTESLFPEIINV</sequence>
<dbReference type="InterPro" id="IPR043993">
    <property type="entry name" value="T4SS_pilin"/>
</dbReference>
<feature type="transmembrane region" description="Helical" evidence="1">
    <location>
        <begin position="183"/>
        <end position="201"/>
    </location>
</feature>